<evidence type="ECO:0000259" key="15">
    <source>
        <dbReference type="Pfam" id="PF18075"/>
    </source>
</evidence>
<dbReference type="NCBIfam" id="NF038346">
    <property type="entry name" value="FtsX_actino"/>
    <property type="match status" value="1"/>
</dbReference>
<evidence type="ECO:0000313" key="16">
    <source>
        <dbReference type="EMBL" id="AZA10926.1"/>
    </source>
</evidence>
<evidence type="ECO:0000256" key="11">
    <source>
        <dbReference type="ARBA" id="ARBA00023306"/>
    </source>
</evidence>
<evidence type="ECO:0000256" key="1">
    <source>
        <dbReference type="ARBA" id="ARBA00003552"/>
    </source>
</evidence>
<dbReference type="AlphaFoldDB" id="A0A3G6IZ45"/>
<dbReference type="PANTHER" id="PTHR47755:SF1">
    <property type="entry name" value="CELL DIVISION PROTEIN FTSX"/>
    <property type="match status" value="1"/>
</dbReference>
<gene>
    <name evidence="16" type="primary">ftsX</name>
    <name evidence="16" type="ORF">CGERO_03015</name>
</gene>
<feature type="domain" description="FtsX extracellular" evidence="15">
    <location>
        <begin position="56"/>
        <end position="154"/>
    </location>
</feature>
<reference evidence="16 17" key="1">
    <citation type="submission" date="2018-11" db="EMBL/GenBank/DDBJ databases">
        <authorList>
            <person name="Kleinhagauer T."/>
            <person name="Glaeser S.P."/>
            <person name="Spergser J."/>
            <person name="Ruckert C."/>
            <person name="Kaempfer P."/>
            <person name="Busse H.-J."/>
        </authorList>
    </citation>
    <scope>NUCLEOTIDE SEQUENCE [LARGE SCALE GENOMIC DNA]</scope>
    <source>
        <strain evidence="16 17">W8</strain>
    </source>
</reference>
<evidence type="ECO:0000256" key="7">
    <source>
        <dbReference type="ARBA" id="ARBA00022618"/>
    </source>
</evidence>
<dbReference type="RefSeq" id="WP_123933405.1">
    <property type="nucleotide sequence ID" value="NZ_CP033897.1"/>
</dbReference>
<sequence>MKQGFVFREAFRGLGRNITMTIALVITTAISLALLATGFLVTNMTERTKEIYLDRVEVMVQFNEEISANDKDCSTKDCQEVRDKLQASDGVESVTFRSREQSYERFVEVFQDTDPLLVEETSRDALPAALHVRLKDPLDTEPLDAVRDMKQVDTIVDQVDDLRGATDNLDSIRNATFLFAAIQAIAAIFLIVNMVQIAAFNRREEISIMRMVGASRWYTQAPFVLEAVIATLIGAVLSGAALFGGKAWVIDKALNGLYESQLIARVSSADIWTVLPVVAIVGVIFAALTAQVTLRWYVRK</sequence>
<dbReference type="PANTHER" id="PTHR47755">
    <property type="entry name" value="CELL DIVISION PROTEIN FTSX"/>
    <property type="match status" value="1"/>
</dbReference>
<dbReference type="OrthoDB" id="9812531at2"/>
<dbReference type="InterPro" id="IPR047929">
    <property type="entry name" value="FtsX_actino"/>
</dbReference>
<keyword evidence="11 12" id="KW-0131">Cell cycle</keyword>
<dbReference type="GO" id="GO:0005886">
    <property type="term" value="C:plasma membrane"/>
    <property type="evidence" value="ECO:0007669"/>
    <property type="project" value="UniProtKB-SubCell"/>
</dbReference>
<evidence type="ECO:0000256" key="9">
    <source>
        <dbReference type="ARBA" id="ARBA00022989"/>
    </source>
</evidence>
<evidence type="ECO:0000256" key="10">
    <source>
        <dbReference type="ARBA" id="ARBA00023136"/>
    </source>
</evidence>
<comment type="subcellular location">
    <subcellularLocation>
        <location evidence="2">Cell membrane</location>
        <topology evidence="2">Multi-pass membrane protein</topology>
    </subcellularLocation>
</comment>
<dbReference type="KEGG" id="cgk:CGERO_03015"/>
<keyword evidence="7 12" id="KW-0132">Cell division</keyword>
<dbReference type="EMBL" id="CP033897">
    <property type="protein sequence ID" value="AZA10926.1"/>
    <property type="molecule type" value="Genomic_DNA"/>
</dbReference>
<dbReference type="Gene3D" id="3.30.70.3040">
    <property type="match status" value="1"/>
</dbReference>
<evidence type="ECO:0000256" key="12">
    <source>
        <dbReference type="PIRNR" id="PIRNR003097"/>
    </source>
</evidence>
<evidence type="ECO:0000256" key="8">
    <source>
        <dbReference type="ARBA" id="ARBA00022692"/>
    </source>
</evidence>
<name>A0A3G6IZ45_9CORY</name>
<dbReference type="InterPro" id="IPR040690">
    <property type="entry name" value="FtsX_ECD"/>
</dbReference>
<evidence type="ECO:0000313" key="17">
    <source>
        <dbReference type="Proteomes" id="UP000271587"/>
    </source>
</evidence>
<evidence type="ECO:0000259" key="14">
    <source>
        <dbReference type="Pfam" id="PF02687"/>
    </source>
</evidence>
<feature type="transmembrane region" description="Helical" evidence="13">
    <location>
        <begin position="21"/>
        <end position="41"/>
    </location>
</feature>
<keyword evidence="8 13" id="KW-0812">Transmembrane</keyword>
<comment type="similarity">
    <text evidence="3 12">Belongs to the ABC-4 integral membrane protein family. FtsX subfamily.</text>
</comment>
<keyword evidence="9 13" id="KW-1133">Transmembrane helix</keyword>
<feature type="domain" description="ABC3 transporter permease C-terminal" evidence="14">
    <location>
        <begin position="178"/>
        <end position="290"/>
    </location>
</feature>
<dbReference type="Pfam" id="PF18075">
    <property type="entry name" value="FtsX_ECD"/>
    <property type="match status" value="1"/>
</dbReference>
<evidence type="ECO:0000256" key="5">
    <source>
        <dbReference type="ARBA" id="ARBA00021907"/>
    </source>
</evidence>
<dbReference type="InterPro" id="IPR004513">
    <property type="entry name" value="FtsX"/>
</dbReference>
<evidence type="ECO:0000256" key="6">
    <source>
        <dbReference type="ARBA" id="ARBA00022475"/>
    </source>
</evidence>
<comment type="function">
    <text evidence="1">Part of the ABC transporter FtsEX involved in cellular division.</text>
</comment>
<dbReference type="InterPro" id="IPR003838">
    <property type="entry name" value="ABC3_permease_C"/>
</dbReference>
<dbReference type="GO" id="GO:0051301">
    <property type="term" value="P:cell division"/>
    <property type="evidence" value="ECO:0007669"/>
    <property type="project" value="UniProtKB-KW"/>
</dbReference>
<proteinExistence type="inferred from homology"/>
<keyword evidence="10 12" id="KW-0472">Membrane</keyword>
<feature type="transmembrane region" description="Helical" evidence="13">
    <location>
        <begin position="221"/>
        <end position="243"/>
    </location>
</feature>
<keyword evidence="6 12" id="KW-1003">Cell membrane</keyword>
<accession>A0A3G6IZ45</accession>
<evidence type="ECO:0000256" key="2">
    <source>
        <dbReference type="ARBA" id="ARBA00004651"/>
    </source>
</evidence>
<dbReference type="Pfam" id="PF02687">
    <property type="entry name" value="FtsX"/>
    <property type="match status" value="1"/>
</dbReference>
<evidence type="ECO:0000256" key="4">
    <source>
        <dbReference type="ARBA" id="ARBA00011160"/>
    </source>
</evidence>
<feature type="transmembrane region" description="Helical" evidence="13">
    <location>
        <begin position="177"/>
        <end position="200"/>
    </location>
</feature>
<evidence type="ECO:0000256" key="3">
    <source>
        <dbReference type="ARBA" id="ARBA00007379"/>
    </source>
</evidence>
<keyword evidence="17" id="KW-1185">Reference proteome</keyword>
<evidence type="ECO:0000256" key="13">
    <source>
        <dbReference type="SAM" id="Phobius"/>
    </source>
</evidence>
<dbReference type="PIRSF" id="PIRSF003097">
    <property type="entry name" value="FtsX"/>
    <property type="match status" value="1"/>
</dbReference>
<organism evidence="16 17">
    <name type="scientific">Corynebacterium gerontici</name>
    <dbReference type="NCBI Taxonomy" id="2079234"/>
    <lineage>
        <taxon>Bacteria</taxon>
        <taxon>Bacillati</taxon>
        <taxon>Actinomycetota</taxon>
        <taxon>Actinomycetes</taxon>
        <taxon>Mycobacteriales</taxon>
        <taxon>Corynebacteriaceae</taxon>
        <taxon>Corynebacterium</taxon>
    </lineage>
</organism>
<dbReference type="Proteomes" id="UP000271587">
    <property type="component" value="Chromosome"/>
</dbReference>
<protein>
    <recommendedName>
        <fullName evidence="5 12">Cell division protein FtsX</fullName>
    </recommendedName>
</protein>
<feature type="transmembrane region" description="Helical" evidence="13">
    <location>
        <begin position="271"/>
        <end position="298"/>
    </location>
</feature>
<comment type="subunit">
    <text evidence="4">Forms a membrane-associated complex with FtsE.</text>
</comment>